<protein>
    <submittedName>
        <fullName evidence="1">Uncharacterized protein</fullName>
    </submittedName>
</protein>
<dbReference type="AlphaFoldDB" id="A0A6C0BMW4"/>
<reference evidence="1" key="1">
    <citation type="journal article" date="2020" name="Nature">
        <title>Giant virus diversity and host interactions through global metagenomics.</title>
        <authorList>
            <person name="Schulz F."/>
            <person name="Roux S."/>
            <person name="Paez-Espino D."/>
            <person name="Jungbluth S."/>
            <person name="Walsh D.A."/>
            <person name="Denef V.J."/>
            <person name="McMahon K.D."/>
            <person name="Konstantinidis K.T."/>
            <person name="Eloe-Fadrosh E.A."/>
            <person name="Kyrpides N.C."/>
            <person name="Woyke T."/>
        </authorList>
    </citation>
    <scope>NUCLEOTIDE SEQUENCE</scope>
    <source>
        <strain evidence="1">GVMAG-M-3300017989-17</strain>
    </source>
</reference>
<sequence length="71" mass="8339">MSHFQDINVQDLMSAAGDATWTAEQKEEMNMRIARARLQYRKTQMKAQRGGQGRYELRKRRLGKLHVMTTL</sequence>
<name>A0A6C0BMW4_9ZZZZ</name>
<accession>A0A6C0BMW4</accession>
<proteinExistence type="predicted"/>
<dbReference type="EMBL" id="MN739203">
    <property type="protein sequence ID" value="QHS93370.1"/>
    <property type="molecule type" value="Genomic_DNA"/>
</dbReference>
<organism evidence="1">
    <name type="scientific">viral metagenome</name>
    <dbReference type="NCBI Taxonomy" id="1070528"/>
    <lineage>
        <taxon>unclassified sequences</taxon>
        <taxon>metagenomes</taxon>
        <taxon>organismal metagenomes</taxon>
    </lineage>
</organism>
<evidence type="ECO:0000313" key="1">
    <source>
        <dbReference type="EMBL" id="QHS93370.1"/>
    </source>
</evidence>